<gene>
    <name evidence="3" type="primary">LOC104588485</name>
</gene>
<dbReference type="KEGG" id="nnu:104588485"/>
<dbReference type="InterPro" id="IPR036770">
    <property type="entry name" value="Ankyrin_rpt-contain_sf"/>
</dbReference>
<dbReference type="AlphaFoldDB" id="A0A1U8Q148"/>
<feature type="region of interest" description="Disordered" evidence="1">
    <location>
        <begin position="313"/>
        <end position="333"/>
    </location>
</feature>
<dbReference type="SMART" id="SM00248">
    <property type="entry name" value="ANK"/>
    <property type="match status" value="6"/>
</dbReference>
<reference evidence="3" key="1">
    <citation type="submission" date="2025-08" db="UniProtKB">
        <authorList>
            <consortium name="RefSeq"/>
        </authorList>
    </citation>
    <scope>IDENTIFICATION</scope>
</reference>
<dbReference type="GeneID" id="104588485"/>
<dbReference type="InterPro" id="IPR002110">
    <property type="entry name" value="Ankyrin_rpt"/>
</dbReference>
<dbReference type="STRING" id="4432.A0A1U8Q148"/>
<feature type="region of interest" description="Disordered" evidence="1">
    <location>
        <begin position="56"/>
        <end position="81"/>
    </location>
</feature>
<protein>
    <submittedName>
        <fullName evidence="3">Uncharacterized protein LOC104588485</fullName>
    </submittedName>
</protein>
<feature type="compositionally biased region" description="Polar residues" evidence="1">
    <location>
        <begin position="59"/>
        <end position="81"/>
    </location>
</feature>
<sequence length="506" mass="56247">MKAESRNYSQYLAQKNNPPPKLHDNTYSMASTCLQGNHVNPAASFSFDPSLLEGEVADTPTSPGLNSRTNPNGSTCNPSSDADQIMDLLTHRQVLKELSHFRLLYKAALRGDWGAANLFLQRNPDAVAAKINVSWMTALSVAASAGHAQFVQKLVEKMSVKQLESKDRLGRTALFYAAMADCTQSAKAMVTKNPNLTQIRNDENATPLLCALTYGSKKMVRYLYSVTRDEDPSPFRGGNGVRLLVFMIASGFYDTALDLVQRYPQLATARDDKSGYTALLALSQRPSAFPSKSRYGFLERLIYSLISVEKSGSPRPTINGDVENPPESGNLTQVPDRPCSLLNAQINKVPMVKQVRDMKLTQIQSVKLVNRICEQLSSMETDEMLECFLNPAVLNIAAEHGNTEVVIQCCEYFPDLLWLTMKGRSIFHVAVEHRQEKIFSLVYGMSARRRLLTSLRVDDSNTMLHMVAKLAPSPQLNVASGAALQMQRELQWFKAILLTHLSMVFN</sequence>
<dbReference type="RefSeq" id="XP_019051701.1">
    <property type="nucleotide sequence ID" value="XM_019196156.1"/>
</dbReference>
<feature type="compositionally biased region" description="Polar residues" evidence="1">
    <location>
        <begin position="1"/>
        <end position="16"/>
    </location>
</feature>
<evidence type="ECO:0000313" key="2">
    <source>
        <dbReference type="Proteomes" id="UP000189703"/>
    </source>
</evidence>
<dbReference type="SUPFAM" id="SSF48403">
    <property type="entry name" value="Ankyrin repeat"/>
    <property type="match status" value="1"/>
</dbReference>
<feature type="region of interest" description="Disordered" evidence="1">
    <location>
        <begin position="1"/>
        <end position="27"/>
    </location>
</feature>
<dbReference type="OMA" id="EYGTHEL"/>
<dbReference type="PANTHER" id="PTHR24121">
    <property type="entry name" value="NO MECHANORECEPTOR POTENTIAL C, ISOFORM D-RELATED"/>
    <property type="match status" value="1"/>
</dbReference>
<dbReference type="Proteomes" id="UP000189703">
    <property type="component" value="Unplaced"/>
</dbReference>
<organism evidence="2 3">
    <name type="scientific">Nelumbo nucifera</name>
    <name type="common">Sacred lotus</name>
    <dbReference type="NCBI Taxonomy" id="4432"/>
    <lineage>
        <taxon>Eukaryota</taxon>
        <taxon>Viridiplantae</taxon>
        <taxon>Streptophyta</taxon>
        <taxon>Embryophyta</taxon>
        <taxon>Tracheophyta</taxon>
        <taxon>Spermatophyta</taxon>
        <taxon>Magnoliopsida</taxon>
        <taxon>Proteales</taxon>
        <taxon>Nelumbonaceae</taxon>
        <taxon>Nelumbo</taxon>
    </lineage>
</organism>
<dbReference type="Pfam" id="PF12796">
    <property type="entry name" value="Ank_2"/>
    <property type="match status" value="1"/>
</dbReference>
<dbReference type="Gene3D" id="1.25.40.20">
    <property type="entry name" value="Ankyrin repeat-containing domain"/>
    <property type="match status" value="2"/>
</dbReference>
<accession>A0A1U8Q148</accession>
<proteinExistence type="predicted"/>
<dbReference type="PANTHER" id="PTHR24121:SF21">
    <property type="entry name" value="ANKYRIN REPEAT FAMILY PROTEIN"/>
    <property type="match status" value="1"/>
</dbReference>
<dbReference type="OrthoDB" id="1925304at2759"/>
<evidence type="ECO:0000256" key="1">
    <source>
        <dbReference type="SAM" id="MobiDB-lite"/>
    </source>
</evidence>
<keyword evidence="2" id="KW-1185">Reference proteome</keyword>
<evidence type="ECO:0000313" key="3">
    <source>
        <dbReference type="RefSeq" id="XP_019051701.1"/>
    </source>
</evidence>
<name>A0A1U8Q148_NELNU</name>
<dbReference type="eggNOG" id="KOG0504">
    <property type="taxonomic scope" value="Eukaryota"/>
</dbReference>